<comment type="caution">
    <text evidence="1">The sequence shown here is derived from an EMBL/GenBank/DDBJ whole genome shotgun (WGS) entry which is preliminary data.</text>
</comment>
<proteinExistence type="predicted"/>
<evidence type="ECO:0000313" key="1">
    <source>
        <dbReference type="EMBL" id="KAA1088105.1"/>
    </source>
</evidence>
<accession>A0A5B0NFI5</accession>
<dbReference type="AlphaFoldDB" id="A0A5B0NFI5"/>
<organism evidence="1 2">
    <name type="scientific">Puccinia graminis f. sp. tritici</name>
    <dbReference type="NCBI Taxonomy" id="56615"/>
    <lineage>
        <taxon>Eukaryota</taxon>
        <taxon>Fungi</taxon>
        <taxon>Dikarya</taxon>
        <taxon>Basidiomycota</taxon>
        <taxon>Pucciniomycotina</taxon>
        <taxon>Pucciniomycetes</taxon>
        <taxon>Pucciniales</taxon>
        <taxon>Pucciniaceae</taxon>
        <taxon>Puccinia</taxon>
    </lineage>
</organism>
<dbReference type="EMBL" id="VDEP01000407">
    <property type="protein sequence ID" value="KAA1088105.1"/>
    <property type="molecule type" value="Genomic_DNA"/>
</dbReference>
<gene>
    <name evidence="1" type="ORF">PGTUg99_005094</name>
</gene>
<protein>
    <submittedName>
        <fullName evidence="1">Uncharacterized protein</fullName>
    </submittedName>
</protein>
<name>A0A5B0NFI5_PUCGR</name>
<dbReference type="Proteomes" id="UP000325313">
    <property type="component" value="Unassembled WGS sequence"/>
</dbReference>
<sequence>MTDKELGFRFQCLKHLVLYLPIDTLPILKKAFWSSCCIFSSVLSFEQFHCCLVSLPLSFAFSLNIHSCIVSTGGSPSLSAHQND</sequence>
<evidence type="ECO:0000313" key="2">
    <source>
        <dbReference type="Proteomes" id="UP000325313"/>
    </source>
</evidence>
<reference evidence="1 2" key="1">
    <citation type="submission" date="2019-05" db="EMBL/GenBank/DDBJ databases">
        <title>Emergence of the Ug99 lineage of the wheat stem rust pathogen through somatic hybridization.</title>
        <authorList>
            <person name="Li F."/>
            <person name="Upadhyaya N.M."/>
            <person name="Sperschneider J."/>
            <person name="Matny O."/>
            <person name="Nguyen-Phuc H."/>
            <person name="Mago R."/>
            <person name="Raley C."/>
            <person name="Miller M.E."/>
            <person name="Silverstein K.A.T."/>
            <person name="Henningsen E."/>
            <person name="Hirsch C.D."/>
            <person name="Visser B."/>
            <person name="Pretorius Z.A."/>
            <person name="Steffenson B.J."/>
            <person name="Schwessinger B."/>
            <person name="Dodds P.N."/>
            <person name="Figueroa M."/>
        </authorList>
    </citation>
    <scope>NUCLEOTIDE SEQUENCE [LARGE SCALE GENOMIC DNA]</scope>
    <source>
        <strain evidence="1 2">Ug99</strain>
    </source>
</reference>